<dbReference type="GeneID" id="56568635"/>
<dbReference type="RefSeq" id="WP_010257147.1">
    <property type="nucleotide sequence ID" value="NC_011784.1"/>
</dbReference>
<gene>
    <name evidence="1" type="ordered locus">BbuZS7_A52</name>
</gene>
<sequence length="207" mass="24244">MSAIKNNLIYKNEHAKPLNPILCAQFYIRTYSIDSKAAIEIKSEANYLGQYDKITLTKGKLKSISILAHKTSMDKKGLKNLLQLKNHKDFNHFYENNYIRCCLNFEDKQKKELNLMPLFHYHSLLSINKAILSNDKEGNLQFGSSFYVSTNHSWKYLNFAKFQKSLNKIKLIYSNYSNKKYYIKVSQSIYDALKILTNASRLKEFIK</sequence>
<dbReference type="Proteomes" id="UP000006901">
    <property type="component" value="Plasmid ZS7_lp54"/>
</dbReference>
<proteinExistence type="predicted"/>
<reference evidence="1 2" key="1">
    <citation type="journal article" date="2011" name="J. Bacteriol.">
        <title>Whole-genome sequences of thirteen isolates of Borrelia burgdorferi.</title>
        <authorList>
            <person name="Schutzer S.E."/>
            <person name="Fraser-Liggett C.M."/>
            <person name="Casjens S.R."/>
            <person name="Qiu W.G."/>
            <person name="Dunn J.J."/>
            <person name="Mongodin E.F."/>
            <person name="Luft B.J."/>
        </authorList>
    </citation>
    <scope>NUCLEOTIDE SEQUENCE [LARGE SCALE GENOMIC DNA]</scope>
    <source>
        <strain evidence="1 2">ZS7</strain>
        <plasmid evidence="1 2">ZS7_lp54</plasmid>
    </source>
</reference>
<accession>A0A0H3C2X6</accession>
<protein>
    <submittedName>
        <fullName evidence="1">Uncharacterized protein</fullName>
    </submittedName>
</protein>
<evidence type="ECO:0000313" key="1">
    <source>
        <dbReference type="EMBL" id="ACK74220.1"/>
    </source>
</evidence>
<dbReference type="AlphaFoldDB" id="A0A0H3C2X6"/>
<dbReference type="EMBL" id="CP001199">
    <property type="protein sequence ID" value="ACK74220.1"/>
    <property type="molecule type" value="Genomic_DNA"/>
</dbReference>
<evidence type="ECO:0000313" key="2">
    <source>
        <dbReference type="Proteomes" id="UP000006901"/>
    </source>
</evidence>
<keyword evidence="1" id="KW-0614">Plasmid</keyword>
<dbReference type="HOGENOM" id="CLU_1212901_0_0_12"/>
<name>A0A0H3C2X6_BORBZ</name>
<dbReference type="KEGG" id="bbz:BbuZS7_A52"/>
<organism evidence="1 2">
    <name type="scientific">Borreliella burgdorferi (strain ZS7)</name>
    <name type="common">Borrelia burgdorferi</name>
    <dbReference type="NCBI Taxonomy" id="445985"/>
    <lineage>
        <taxon>Bacteria</taxon>
        <taxon>Pseudomonadati</taxon>
        <taxon>Spirochaetota</taxon>
        <taxon>Spirochaetia</taxon>
        <taxon>Spirochaetales</taxon>
        <taxon>Borreliaceae</taxon>
        <taxon>Borreliella</taxon>
    </lineage>
</organism>
<geneLocation type="plasmid" evidence="1 2">
    <name>ZS7_lp54</name>
</geneLocation>